<feature type="domain" description="Helicase ATP-binding" evidence="1">
    <location>
        <begin position="1"/>
        <end position="51"/>
    </location>
</feature>
<evidence type="ECO:0000313" key="2">
    <source>
        <dbReference type="EMBL" id="CAF4859470.1"/>
    </source>
</evidence>
<dbReference type="Proteomes" id="UP000681720">
    <property type="component" value="Unassembled WGS sequence"/>
</dbReference>
<proteinExistence type="predicted"/>
<protein>
    <recommendedName>
        <fullName evidence="1">Helicase ATP-binding domain-containing protein</fullName>
    </recommendedName>
</protein>
<reference evidence="2" key="1">
    <citation type="submission" date="2021-02" db="EMBL/GenBank/DDBJ databases">
        <authorList>
            <person name="Nowell W R."/>
        </authorList>
    </citation>
    <scope>NUCLEOTIDE SEQUENCE</scope>
</reference>
<dbReference type="PROSITE" id="PS51192">
    <property type="entry name" value="HELICASE_ATP_BIND_1"/>
    <property type="match status" value="1"/>
</dbReference>
<feature type="non-terminal residue" evidence="2">
    <location>
        <position position="73"/>
    </location>
</feature>
<name>A0A8S3BT41_9BILA</name>
<organism evidence="2 3">
    <name type="scientific">Rotaria magnacalcarata</name>
    <dbReference type="NCBI Taxonomy" id="392030"/>
    <lineage>
        <taxon>Eukaryota</taxon>
        <taxon>Metazoa</taxon>
        <taxon>Spiralia</taxon>
        <taxon>Gnathifera</taxon>
        <taxon>Rotifera</taxon>
        <taxon>Eurotatoria</taxon>
        <taxon>Bdelloidea</taxon>
        <taxon>Philodinida</taxon>
        <taxon>Philodinidae</taxon>
        <taxon>Rotaria</taxon>
    </lineage>
</organism>
<dbReference type="Gene3D" id="3.40.50.300">
    <property type="entry name" value="P-loop containing nucleotide triphosphate hydrolases"/>
    <property type="match status" value="1"/>
</dbReference>
<dbReference type="AlphaFoldDB" id="A0A8S3BT41"/>
<dbReference type="EMBL" id="CAJOBJ010164604">
    <property type="protein sequence ID" value="CAF4859470.1"/>
    <property type="molecule type" value="Genomic_DNA"/>
</dbReference>
<feature type="non-terminal residue" evidence="2">
    <location>
        <position position="1"/>
    </location>
</feature>
<sequence length="73" mass="8307">ADEILSRGFNEQIYGVFRTLPENVQVIVVSATVPSDLLEVTAKLMNDPVTVLIKREERTLDGIRQFYVNAERE</sequence>
<evidence type="ECO:0000259" key="1">
    <source>
        <dbReference type="PROSITE" id="PS51192"/>
    </source>
</evidence>
<gene>
    <name evidence="2" type="ORF">GIL414_LOCUS49805</name>
</gene>
<evidence type="ECO:0000313" key="3">
    <source>
        <dbReference type="Proteomes" id="UP000681720"/>
    </source>
</evidence>
<comment type="caution">
    <text evidence="2">The sequence shown here is derived from an EMBL/GenBank/DDBJ whole genome shotgun (WGS) entry which is preliminary data.</text>
</comment>
<dbReference type="SUPFAM" id="SSF52540">
    <property type="entry name" value="P-loop containing nucleoside triphosphate hydrolases"/>
    <property type="match status" value="1"/>
</dbReference>
<dbReference type="InterPro" id="IPR014001">
    <property type="entry name" value="Helicase_ATP-bd"/>
</dbReference>
<dbReference type="InterPro" id="IPR027417">
    <property type="entry name" value="P-loop_NTPase"/>
</dbReference>
<accession>A0A8S3BT41</accession>